<feature type="compositionally biased region" description="Polar residues" evidence="1">
    <location>
        <begin position="196"/>
        <end position="211"/>
    </location>
</feature>
<feature type="compositionally biased region" description="Basic residues" evidence="1">
    <location>
        <begin position="215"/>
        <end position="224"/>
    </location>
</feature>
<dbReference type="Proteomes" id="UP000054248">
    <property type="component" value="Unassembled WGS sequence"/>
</dbReference>
<protein>
    <submittedName>
        <fullName evidence="2">Uncharacterized protein</fullName>
    </submittedName>
</protein>
<evidence type="ECO:0000256" key="1">
    <source>
        <dbReference type="SAM" id="MobiDB-lite"/>
    </source>
</evidence>
<feature type="compositionally biased region" description="Polar residues" evidence="1">
    <location>
        <begin position="325"/>
        <end position="350"/>
    </location>
</feature>
<feature type="region of interest" description="Disordered" evidence="1">
    <location>
        <begin position="320"/>
        <end position="374"/>
    </location>
</feature>
<dbReference type="EMBL" id="KN822962">
    <property type="protein sequence ID" value="KIO31493.1"/>
    <property type="molecule type" value="Genomic_DNA"/>
</dbReference>
<evidence type="ECO:0000313" key="2">
    <source>
        <dbReference type="EMBL" id="KIO31493.1"/>
    </source>
</evidence>
<reference evidence="3" key="2">
    <citation type="submission" date="2015-01" db="EMBL/GenBank/DDBJ databases">
        <title>Evolutionary Origins and Diversification of the Mycorrhizal Mutualists.</title>
        <authorList>
            <consortium name="DOE Joint Genome Institute"/>
            <consortium name="Mycorrhizal Genomics Consortium"/>
            <person name="Kohler A."/>
            <person name="Kuo A."/>
            <person name="Nagy L.G."/>
            <person name="Floudas D."/>
            <person name="Copeland A."/>
            <person name="Barry K.W."/>
            <person name="Cichocki N."/>
            <person name="Veneault-Fourrey C."/>
            <person name="LaButti K."/>
            <person name="Lindquist E.A."/>
            <person name="Lipzen A."/>
            <person name="Lundell T."/>
            <person name="Morin E."/>
            <person name="Murat C."/>
            <person name="Riley R."/>
            <person name="Ohm R."/>
            <person name="Sun H."/>
            <person name="Tunlid A."/>
            <person name="Henrissat B."/>
            <person name="Grigoriev I.V."/>
            <person name="Hibbett D.S."/>
            <person name="Martin F."/>
        </authorList>
    </citation>
    <scope>NUCLEOTIDE SEQUENCE [LARGE SCALE GENOMIC DNA]</scope>
    <source>
        <strain evidence="3">MUT 4182</strain>
    </source>
</reference>
<feature type="region of interest" description="Disordered" evidence="1">
    <location>
        <begin position="285"/>
        <end position="305"/>
    </location>
</feature>
<feature type="compositionally biased region" description="Basic and acidic residues" evidence="1">
    <location>
        <begin position="351"/>
        <end position="361"/>
    </location>
</feature>
<dbReference type="OrthoDB" id="3249923at2759"/>
<dbReference type="STRING" id="1051891.A0A0C3LC58"/>
<sequence>MSLLSYPSQSTLQLEATGTAPLRILPPWKLGPQSPVVYCPSPRQETYTHPKPFQRTPLDESDGETAPKRLPNHQGIQRLLGLATYFIYPWAVQAWLMKKLQGSNRQSITPRPTAPLPRARQPGTTPLGGAENTNETSFPPTLQSGHNLTSNVPSSRSPINRANVTWSSPATFARGSRQPPPNPGGSSHEDSSSSSRLLNVTRKTGGNQAGASSRRPTKASRGRRPSQTSSQRRTLPQPLGPSSDLEELLNRARYSVTPQLRRQLIRGKFQASGYDLYDEVPSVPRPVAPRPVDQQLKKPRRKIRRGFEDEDLSDEELDVGHLPLTNPSYTHQLTSNTDRPTLRKATTTARVQEDRQRDKPVRGAKKMSASRESYGVNPLTTALPVEDNDEEIVTQDVDIDPFMLMGGSDEEQEAMDYLPTGSPRPLFLPDDLDLPHAFLPPSSTIWAKRPVTPLIEAFEEVDMDARYRIGVQTVSGRLPFLKRNMRAIFERRAQRRRNLKASAAGYPEVGAPQPPNRGRLYDLGLVLDEESILKRSRRAKKIVLQLERLYLPTNYAPHACNITVELHLKKNEGLAMRLSLLDADITIPRPQQEQGARYAINFQPPLRATSELLTFWSIPPPFTAFGATVVITLSGFQGSGGRPLPWVLPGSASSPAGVGEKAEICLEVVSDDEPALFVSAERKVVPLEWIEGRNLPQQESNSLMTATLSLTWEFEPTGYSLPPLKTLQESQAPLVVVEFRHNDNVWKTKQIGWRCPLCDRFGAFSDPFFLECHLQVHHERVEPVIDEDAARMPRIILTARPLQ</sequence>
<keyword evidence="3" id="KW-1185">Reference proteome</keyword>
<name>A0A0C3LC58_9AGAM</name>
<accession>A0A0C3LC58</accession>
<dbReference type="AlphaFoldDB" id="A0A0C3LC58"/>
<gene>
    <name evidence="2" type="ORF">M407DRAFT_19436</name>
</gene>
<feature type="region of interest" description="Disordered" evidence="1">
    <location>
        <begin position="103"/>
        <end position="246"/>
    </location>
</feature>
<feature type="compositionally biased region" description="Low complexity" evidence="1">
    <location>
        <begin position="225"/>
        <end position="234"/>
    </location>
</feature>
<feature type="compositionally biased region" description="Polar residues" evidence="1">
    <location>
        <begin position="131"/>
        <end position="170"/>
    </location>
</feature>
<organism evidence="2 3">
    <name type="scientific">Tulasnella calospora MUT 4182</name>
    <dbReference type="NCBI Taxonomy" id="1051891"/>
    <lineage>
        <taxon>Eukaryota</taxon>
        <taxon>Fungi</taxon>
        <taxon>Dikarya</taxon>
        <taxon>Basidiomycota</taxon>
        <taxon>Agaricomycotina</taxon>
        <taxon>Agaricomycetes</taxon>
        <taxon>Cantharellales</taxon>
        <taxon>Tulasnellaceae</taxon>
        <taxon>Tulasnella</taxon>
    </lineage>
</organism>
<evidence type="ECO:0000313" key="3">
    <source>
        <dbReference type="Proteomes" id="UP000054248"/>
    </source>
</evidence>
<proteinExistence type="predicted"/>
<feature type="region of interest" description="Disordered" evidence="1">
    <location>
        <begin position="41"/>
        <end position="70"/>
    </location>
</feature>
<reference evidence="2 3" key="1">
    <citation type="submission" date="2014-04" db="EMBL/GenBank/DDBJ databases">
        <authorList>
            <consortium name="DOE Joint Genome Institute"/>
            <person name="Kuo A."/>
            <person name="Girlanda M."/>
            <person name="Perotto S."/>
            <person name="Kohler A."/>
            <person name="Nagy L.G."/>
            <person name="Floudas D."/>
            <person name="Copeland A."/>
            <person name="Barry K.W."/>
            <person name="Cichocki N."/>
            <person name="Veneault-Fourrey C."/>
            <person name="LaButti K."/>
            <person name="Lindquist E.A."/>
            <person name="Lipzen A."/>
            <person name="Lundell T."/>
            <person name="Morin E."/>
            <person name="Murat C."/>
            <person name="Sun H."/>
            <person name="Tunlid A."/>
            <person name="Henrissat B."/>
            <person name="Grigoriev I.V."/>
            <person name="Hibbett D.S."/>
            <person name="Martin F."/>
            <person name="Nordberg H.P."/>
            <person name="Cantor M.N."/>
            <person name="Hua S.X."/>
        </authorList>
    </citation>
    <scope>NUCLEOTIDE SEQUENCE [LARGE SCALE GENOMIC DNA]</scope>
    <source>
        <strain evidence="2 3">MUT 4182</strain>
    </source>
</reference>
<dbReference type="HOGENOM" id="CLU_350623_0_0_1"/>